<evidence type="ECO:0000256" key="1">
    <source>
        <dbReference type="SAM" id="SignalP"/>
    </source>
</evidence>
<dbReference type="EMBL" id="SNRW01021650">
    <property type="protein sequence ID" value="KAA6364447.1"/>
    <property type="molecule type" value="Genomic_DNA"/>
</dbReference>
<sequence length="328" mass="36280">MTFNILLLAIGLALAASEQFHRGIVQDGVLSVSGKDLDVTIETGKKAKYGDPSKPTLNLLPVDLKAHDWINLDDAGLTAGEKQYYEDGFYDFQAAILYAYNKKDIRPSYWYIKDCAPKKASGDTDVFAEAGTVPNWEYISFIRGVNDADVCYGTEPSEDPDKYGKCQYTCPKDESKSPFQNSYGKGILLKGSLSPGYKTDELKQRIGTFGPILTIASGEENRIFYGWNETGLLYLVRDKGDGYLKKKVVDAPGGISKAYIAHQAFDCDNSLTKKTKRIDCECPPIEDVKAYKEDTRTATKKFCTASGATRAAWTVIATVLLLPLLSMW</sequence>
<organism evidence="2 3">
    <name type="scientific">Streblomastix strix</name>
    <dbReference type="NCBI Taxonomy" id="222440"/>
    <lineage>
        <taxon>Eukaryota</taxon>
        <taxon>Metamonada</taxon>
        <taxon>Preaxostyla</taxon>
        <taxon>Oxymonadida</taxon>
        <taxon>Streblomastigidae</taxon>
        <taxon>Streblomastix</taxon>
    </lineage>
</organism>
<comment type="caution">
    <text evidence="2">The sequence shown here is derived from an EMBL/GenBank/DDBJ whole genome shotgun (WGS) entry which is preliminary data.</text>
</comment>
<accession>A0A5J4U1K9</accession>
<reference evidence="2 3" key="1">
    <citation type="submission" date="2019-03" db="EMBL/GenBank/DDBJ databases">
        <title>Single cell metagenomics reveals metabolic interactions within the superorganism composed of flagellate Streblomastix strix and complex community of Bacteroidetes bacteria on its surface.</title>
        <authorList>
            <person name="Treitli S.C."/>
            <person name="Kolisko M."/>
            <person name="Husnik F."/>
            <person name="Keeling P."/>
            <person name="Hampl V."/>
        </authorList>
    </citation>
    <scope>NUCLEOTIDE SEQUENCE [LARGE SCALE GENOMIC DNA]</scope>
    <source>
        <strain evidence="2">ST1C</strain>
    </source>
</reference>
<evidence type="ECO:0000313" key="3">
    <source>
        <dbReference type="Proteomes" id="UP000324800"/>
    </source>
</evidence>
<dbReference type="Proteomes" id="UP000324800">
    <property type="component" value="Unassembled WGS sequence"/>
</dbReference>
<dbReference type="AlphaFoldDB" id="A0A5J4U1K9"/>
<feature type="chain" id="PRO_5023855171" evidence="1">
    <location>
        <begin position="16"/>
        <end position="328"/>
    </location>
</feature>
<evidence type="ECO:0000313" key="2">
    <source>
        <dbReference type="EMBL" id="KAA6364447.1"/>
    </source>
</evidence>
<feature type="signal peptide" evidence="1">
    <location>
        <begin position="1"/>
        <end position="15"/>
    </location>
</feature>
<proteinExistence type="predicted"/>
<name>A0A5J4U1K9_9EUKA</name>
<gene>
    <name evidence="2" type="ORF">EZS28_040026</name>
</gene>
<keyword evidence="1" id="KW-0732">Signal</keyword>
<protein>
    <submittedName>
        <fullName evidence="2">Uncharacterized protein</fullName>
    </submittedName>
</protein>